<sequence>MSRFKSYINPPSFNTNQNEQNISNDSTTLPPLRHITQ</sequence>
<reference evidence="3" key="1">
    <citation type="submission" date="2021-02" db="EMBL/GenBank/DDBJ databases">
        <authorList>
            <person name="Nowell W R."/>
        </authorList>
    </citation>
    <scope>NUCLEOTIDE SEQUENCE</scope>
</reference>
<dbReference type="EMBL" id="CAJNOH010015903">
    <property type="protein sequence ID" value="CAF1567336.1"/>
    <property type="molecule type" value="Genomic_DNA"/>
</dbReference>
<dbReference type="Proteomes" id="UP000663854">
    <property type="component" value="Unassembled WGS sequence"/>
</dbReference>
<accession>A0A816GYC6</accession>
<gene>
    <name evidence="3" type="ORF">JXQ802_LOCUS58972</name>
    <name evidence="2" type="ORF">PYM288_LOCUS42327</name>
</gene>
<dbReference type="EMBL" id="CAJNOL010017833">
    <property type="protein sequence ID" value="CAF1679785.1"/>
    <property type="molecule type" value="Genomic_DNA"/>
</dbReference>
<protein>
    <submittedName>
        <fullName evidence="3">Uncharacterized protein</fullName>
    </submittedName>
</protein>
<feature type="compositionally biased region" description="Polar residues" evidence="1">
    <location>
        <begin position="9"/>
        <end position="37"/>
    </location>
</feature>
<keyword evidence="4" id="KW-1185">Reference proteome</keyword>
<dbReference type="AlphaFoldDB" id="A0A816GYC6"/>
<evidence type="ECO:0000313" key="3">
    <source>
        <dbReference type="EMBL" id="CAF1679785.1"/>
    </source>
</evidence>
<evidence type="ECO:0000313" key="4">
    <source>
        <dbReference type="Proteomes" id="UP000663870"/>
    </source>
</evidence>
<feature type="region of interest" description="Disordered" evidence="1">
    <location>
        <begin position="1"/>
        <end position="37"/>
    </location>
</feature>
<name>A0A816GYC6_9BILA</name>
<feature type="non-terminal residue" evidence="3">
    <location>
        <position position="37"/>
    </location>
</feature>
<evidence type="ECO:0000313" key="2">
    <source>
        <dbReference type="EMBL" id="CAF1567336.1"/>
    </source>
</evidence>
<evidence type="ECO:0000256" key="1">
    <source>
        <dbReference type="SAM" id="MobiDB-lite"/>
    </source>
</evidence>
<comment type="caution">
    <text evidence="3">The sequence shown here is derived from an EMBL/GenBank/DDBJ whole genome shotgun (WGS) entry which is preliminary data.</text>
</comment>
<organism evidence="3 4">
    <name type="scientific">Rotaria sordida</name>
    <dbReference type="NCBI Taxonomy" id="392033"/>
    <lineage>
        <taxon>Eukaryota</taxon>
        <taxon>Metazoa</taxon>
        <taxon>Spiralia</taxon>
        <taxon>Gnathifera</taxon>
        <taxon>Rotifera</taxon>
        <taxon>Eurotatoria</taxon>
        <taxon>Bdelloidea</taxon>
        <taxon>Philodinida</taxon>
        <taxon>Philodinidae</taxon>
        <taxon>Rotaria</taxon>
    </lineage>
</organism>
<proteinExistence type="predicted"/>
<dbReference type="Proteomes" id="UP000663870">
    <property type="component" value="Unassembled WGS sequence"/>
</dbReference>